<dbReference type="PROSITE" id="PS51257">
    <property type="entry name" value="PROKAR_LIPOPROTEIN"/>
    <property type="match status" value="1"/>
</dbReference>
<protein>
    <recommendedName>
        <fullName evidence="3">Lipoprotein</fullName>
    </recommendedName>
</protein>
<gene>
    <name evidence="1" type="ORF">GCM10009431_23020</name>
</gene>
<evidence type="ECO:0008006" key="3">
    <source>
        <dbReference type="Google" id="ProtNLM"/>
    </source>
</evidence>
<proteinExistence type="predicted"/>
<accession>A0ABN1JTT7</accession>
<keyword evidence="2" id="KW-1185">Reference proteome</keyword>
<evidence type="ECO:0000313" key="2">
    <source>
        <dbReference type="Proteomes" id="UP001500736"/>
    </source>
</evidence>
<name>A0ABN1JTT7_9FLAO</name>
<sequence>MKRLLLLSVLLSVLVSCSGRKQVEKAINTGNYNQAIYDALKKLETNKNSKRKQDYALMLQDAYYKANERDLNNIKHLKKDNNPELYTNIYELYLALNARQEAVKPVLPLVVDGKTINFKFNDYTNDIIEAREFASDYLYEKGLALLETEDKYNIREAYSIYQYIEKINPNYEDTRALMQEAHERGIHYVIVTIQNQTNQVIPKRLENELLNFDTYGLDQFWTAYHANPSNEIDYDFAMQLQLKRINITPEKITERQLLREKQIVDGWKYQLDSNGNVMKDSLGNDIKVDKIVTVKARLFEVLQRKSSQVVANVVYTDLKSNTTLDAFPIDSGFVFENLFATFRGDKRALTREDLDLVNNRRVPFPSNEQMVYDTGEDLKLQLKNIISDFNN</sequence>
<dbReference type="RefSeq" id="WP_343798417.1">
    <property type="nucleotide sequence ID" value="NZ_BAAAGF010000003.1"/>
</dbReference>
<dbReference type="EMBL" id="BAAAGF010000003">
    <property type="protein sequence ID" value="GAA0746565.1"/>
    <property type="molecule type" value="Genomic_DNA"/>
</dbReference>
<reference evidence="1 2" key="1">
    <citation type="journal article" date="2019" name="Int. J. Syst. Evol. Microbiol.">
        <title>The Global Catalogue of Microorganisms (GCM) 10K type strain sequencing project: providing services to taxonomists for standard genome sequencing and annotation.</title>
        <authorList>
            <consortium name="The Broad Institute Genomics Platform"/>
            <consortium name="The Broad Institute Genome Sequencing Center for Infectious Disease"/>
            <person name="Wu L."/>
            <person name="Ma J."/>
        </authorList>
    </citation>
    <scope>NUCLEOTIDE SEQUENCE [LARGE SCALE GENOMIC DNA]</scope>
    <source>
        <strain evidence="1 2">JCM 15976</strain>
    </source>
</reference>
<comment type="caution">
    <text evidence="1">The sequence shown here is derived from an EMBL/GenBank/DDBJ whole genome shotgun (WGS) entry which is preliminary data.</text>
</comment>
<organism evidence="1 2">
    <name type="scientific">Gaetbulibacter jejuensis</name>
    <dbReference type="NCBI Taxonomy" id="584607"/>
    <lineage>
        <taxon>Bacteria</taxon>
        <taxon>Pseudomonadati</taxon>
        <taxon>Bacteroidota</taxon>
        <taxon>Flavobacteriia</taxon>
        <taxon>Flavobacteriales</taxon>
        <taxon>Flavobacteriaceae</taxon>
        <taxon>Gaetbulibacter</taxon>
    </lineage>
</organism>
<evidence type="ECO:0000313" key="1">
    <source>
        <dbReference type="EMBL" id="GAA0746565.1"/>
    </source>
</evidence>
<dbReference type="Proteomes" id="UP001500736">
    <property type="component" value="Unassembled WGS sequence"/>
</dbReference>